<dbReference type="Proteomes" id="UP000051952">
    <property type="component" value="Unassembled WGS sequence"/>
</dbReference>
<evidence type="ECO:0000313" key="3">
    <source>
        <dbReference type="Proteomes" id="UP000051952"/>
    </source>
</evidence>
<gene>
    <name evidence="2" type="ORF">BSAL_70635</name>
</gene>
<evidence type="ECO:0000313" key="2">
    <source>
        <dbReference type="EMBL" id="CUG04654.1"/>
    </source>
</evidence>
<protein>
    <submittedName>
        <fullName evidence="2">Uncharacterized protein</fullName>
    </submittedName>
</protein>
<dbReference type="VEuPathDB" id="TriTrypDB:BSAL_70635"/>
<reference evidence="3" key="1">
    <citation type="submission" date="2015-09" db="EMBL/GenBank/DDBJ databases">
        <authorList>
            <consortium name="Pathogen Informatics"/>
        </authorList>
    </citation>
    <scope>NUCLEOTIDE SEQUENCE [LARGE SCALE GENOMIC DNA]</scope>
    <source>
        <strain evidence="3">Lake Konstanz</strain>
    </source>
</reference>
<accession>A0A0S4IS13</accession>
<feature type="compositionally biased region" description="Low complexity" evidence="1">
    <location>
        <begin position="97"/>
        <end position="114"/>
    </location>
</feature>
<dbReference type="AlphaFoldDB" id="A0A0S4IS13"/>
<feature type="region of interest" description="Disordered" evidence="1">
    <location>
        <begin position="20"/>
        <end position="59"/>
    </location>
</feature>
<name>A0A0S4IS13_BODSA</name>
<feature type="compositionally biased region" description="Acidic residues" evidence="1">
    <location>
        <begin position="20"/>
        <end position="31"/>
    </location>
</feature>
<proteinExistence type="predicted"/>
<evidence type="ECO:0000256" key="1">
    <source>
        <dbReference type="SAM" id="MobiDB-lite"/>
    </source>
</evidence>
<dbReference type="EMBL" id="CYKH01000523">
    <property type="protein sequence ID" value="CUG04654.1"/>
    <property type="molecule type" value="Genomic_DNA"/>
</dbReference>
<feature type="non-terminal residue" evidence="2">
    <location>
        <position position="1"/>
    </location>
</feature>
<organism evidence="2 3">
    <name type="scientific">Bodo saltans</name>
    <name type="common">Flagellated protozoan</name>
    <dbReference type="NCBI Taxonomy" id="75058"/>
    <lineage>
        <taxon>Eukaryota</taxon>
        <taxon>Discoba</taxon>
        <taxon>Euglenozoa</taxon>
        <taxon>Kinetoplastea</taxon>
        <taxon>Metakinetoplastina</taxon>
        <taxon>Eubodonida</taxon>
        <taxon>Bodonidae</taxon>
        <taxon>Bodo</taxon>
    </lineage>
</organism>
<feature type="non-terminal residue" evidence="2">
    <location>
        <position position="145"/>
    </location>
</feature>
<feature type="region of interest" description="Disordered" evidence="1">
    <location>
        <begin position="94"/>
        <end position="114"/>
    </location>
</feature>
<keyword evidence="3" id="KW-1185">Reference proteome</keyword>
<sequence length="145" mass="15932">WGLTLTYQFGAGVRRQIDTENDLLDVDEEERAVDPPAAPERTSGEATVSCEGEERKKDSTAGLDVAVDVVDVELDGVTALKSKRKVYIAPSASAINSQESQQQHPPQEPISHQQHIPQLMCPLDGSCAQINDPDHQQVYLHRCTL</sequence>